<name>A0A1G7HPC7_CHIFI</name>
<proteinExistence type="predicted"/>
<evidence type="ECO:0000313" key="1">
    <source>
        <dbReference type="EMBL" id="SDF02134.1"/>
    </source>
</evidence>
<reference evidence="1 2" key="1">
    <citation type="submission" date="2016-10" db="EMBL/GenBank/DDBJ databases">
        <authorList>
            <person name="de Groot N.N."/>
        </authorList>
    </citation>
    <scope>NUCLEOTIDE SEQUENCE [LARGE SCALE GENOMIC DNA]</scope>
    <source>
        <strain evidence="1 2">DSM 527</strain>
    </source>
</reference>
<evidence type="ECO:0000313" key="2">
    <source>
        <dbReference type="Proteomes" id="UP000199045"/>
    </source>
</evidence>
<dbReference type="OrthoDB" id="620893at2"/>
<accession>A0A1G7HPC7</accession>
<gene>
    <name evidence="1" type="ORF">SAMN04488121_101547</name>
</gene>
<protein>
    <submittedName>
        <fullName evidence="1">Uncharacterized protein</fullName>
    </submittedName>
</protein>
<dbReference type="Proteomes" id="UP000199045">
    <property type="component" value="Unassembled WGS sequence"/>
</dbReference>
<dbReference type="EMBL" id="FNBN01000001">
    <property type="protein sequence ID" value="SDF02134.1"/>
    <property type="molecule type" value="Genomic_DNA"/>
</dbReference>
<organism evidence="1 2">
    <name type="scientific">Chitinophaga filiformis</name>
    <name type="common">Myxococcus filiformis</name>
    <name type="synonym">Flexibacter filiformis</name>
    <dbReference type="NCBI Taxonomy" id="104663"/>
    <lineage>
        <taxon>Bacteria</taxon>
        <taxon>Pseudomonadati</taxon>
        <taxon>Bacteroidota</taxon>
        <taxon>Chitinophagia</taxon>
        <taxon>Chitinophagales</taxon>
        <taxon>Chitinophagaceae</taxon>
        <taxon>Chitinophaga</taxon>
    </lineage>
</organism>
<dbReference type="RefSeq" id="WP_143011340.1">
    <property type="nucleotide sequence ID" value="NZ_FNBN01000001.1"/>
</dbReference>
<dbReference type="AlphaFoldDB" id="A0A1G7HPC7"/>
<sequence length="399" mass="46596">MRTPLLPLQQLLDSMQHPPRLNDPSAYEMASTMHKQSLAAIEDITLAFEECLAAGVSEQTLHKYVSTCQEKLTALCNDVPFSWLEVETSAPVEYDEWRYLCNDICHQLEDLILYLMFTYARFYNKMAVTPNVYRELMRQRIAPGLSVIRSWFNETDETCRELQMMILGLYDAFLPEVPNKMNYYQLDFLRELQQALLKYWSQEDNTLEHGLLQQLLFSLNFNSTDYYHYCTSYISQQLAELPDTHTQLDLLSFIHKTLCQIPVKQGLAYSHDAPSIIALLKEWLQVESKYLQSRMKRHSSKSVKKFKTLPENFKLQTSMTLPELAAFFRILKEAGIIENRNMQDVFRLLALCFSVQKKEAFEGSLFQSNYYHISGETLKKMEDLAHSLVRKTHQLKKGL</sequence>